<proteinExistence type="predicted"/>
<evidence type="ECO:0000313" key="2">
    <source>
        <dbReference type="Proteomes" id="UP000008948"/>
    </source>
</evidence>
<reference evidence="1 2" key="1">
    <citation type="submission" date="2012-03" db="EMBL/GenBank/DDBJ databases">
        <title>The Genome Sequence of Bartonella vinsonii subsp. arupensis str. Pm136co.</title>
        <authorList>
            <consortium name="The Broad Institute Genome Sequencing Platform"/>
            <consortium name="The Broad Institute Genome Sequencing Center for Infectious Disease"/>
            <person name="Feldgarden M."/>
            <person name="Kirby J."/>
            <person name="Kosoy M."/>
            <person name="Birtles R."/>
            <person name="Probert W.S."/>
            <person name="Chiaraviglio L."/>
            <person name="Young S.K."/>
            <person name="Zeng Q."/>
            <person name="Gargeya S."/>
            <person name="Fitzgerald M."/>
            <person name="Haas B."/>
            <person name="Abouelleil A."/>
            <person name="Alvarado L."/>
            <person name="Arachchi H.M."/>
            <person name="Berlin A."/>
            <person name="Chapman S.B."/>
            <person name="Gearin G."/>
            <person name="Goldberg J."/>
            <person name="Griggs A."/>
            <person name="Gujja S."/>
            <person name="Hansen M."/>
            <person name="Heiman D."/>
            <person name="Howarth C."/>
            <person name="Larimer J."/>
            <person name="Lui A."/>
            <person name="MacDonald P.J.P."/>
            <person name="McCowen C."/>
            <person name="Montmayeur A."/>
            <person name="Murphy C."/>
            <person name="Neiman D."/>
            <person name="Pearson M."/>
            <person name="Priest M."/>
            <person name="Roberts A."/>
            <person name="Saif S."/>
            <person name="Shea T."/>
            <person name="Sisk P."/>
            <person name="Stolte C."/>
            <person name="Sykes S."/>
            <person name="Wortman J."/>
            <person name="Nusbaum C."/>
            <person name="Birren B."/>
        </authorList>
    </citation>
    <scope>NUCLEOTIDE SEQUENCE [LARGE SCALE GENOMIC DNA]</scope>
    <source>
        <strain evidence="1 2">Pm136co</strain>
    </source>
</reference>
<evidence type="ECO:0000313" key="1">
    <source>
        <dbReference type="EMBL" id="EJF98005.1"/>
    </source>
</evidence>
<keyword evidence="2" id="KW-1185">Reference proteome</keyword>
<accession>A0ABP2QV32</accession>
<name>A0ABP2QV32_BARVI</name>
<dbReference type="EMBL" id="AIMH01000021">
    <property type="protein sequence ID" value="EJF98005.1"/>
    <property type="molecule type" value="Genomic_DNA"/>
</dbReference>
<gene>
    <name evidence="1" type="ORF">MEI_01037</name>
</gene>
<comment type="caution">
    <text evidence="1">The sequence shown here is derived from an EMBL/GenBank/DDBJ whole genome shotgun (WGS) entry which is preliminary data.</text>
</comment>
<sequence>MVTFFFVPVLLVLVAENCREKEFKKDKKLRLEWEKKCYLGGTSMHTSQNCENAVRAGRQLPLGG</sequence>
<dbReference type="Proteomes" id="UP000008948">
    <property type="component" value="Unassembled WGS sequence"/>
</dbReference>
<organism evidence="1 2">
    <name type="scientific">Bartonella vinsonii subsp. arupensis Pm136co</name>
    <dbReference type="NCBI Taxonomy" id="1094561"/>
    <lineage>
        <taxon>Bacteria</taxon>
        <taxon>Pseudomonadati</taxon>
        <taxon>Pseudomonadota</taxon>
        <taxon>Alphaproteobacteria</taxon>
        <taxon>Hyphomicrobiales</taxon>
        <taxon>Bartonellaceae</taxon>
        <taxon>Bartonella</taxon>
    </lineage>
</organism>
<protein>
    <submittedName>
        <fullName evidence="1">Uncharacterized protein</fullName>
    </submittedName>
</protein>